<evidence type="ECO:0000313" key="1">
    <source>
        <dbReference type="EMBL" id="MBS4201487.1"/>
    </source>
</evidence>
<dbReference type="InterPro" id="IPR020115">
    <property type="entry name" value="Fin"/>
</dbReference>
<gene>
    <name evidence="1" type="ORF">KHA93_17820</name>
</gene>
<proteinExistence type="predicted"/>
<name>A0A942TSQ8_9BACI</name>
<dbReference type="Proteomes" id="UP000682713">
    <property type="component" value="Unassembled WGS sequence"/>
</dbReference>
<evidence type="ECO:0000313" key="2">
    <source>
        <dbReference type="Proteomes" id="UP000682713"/>
    </source>
</evidence>
<keyword evidence="2" id="KW-1185">Reference proteome</keyword>
<comment type="caution">
    <text evidence="1">The sequence shown here is derived from an EMBL/GenBank/DDBJ whole genome shotgun (WGS) entry which is preliminary data.</text>
</comment>
<sequence>MPIHYYCRHCSSKMGTIDDSVFEEEQLGIHTLTDKERQEMVTYGSNGEIFIQAICDDCHEAFINNPDLHQYDYLIH</sequence>
<dbReference type="GO" id="GO:0010468">
    <property type="term" value="P:regulation of gene expression"/>
    <property type="evidence" value="ECO:0007669"/>
    <property type="project" value="InterPro"/>
</dbReference>
<dbReference type="Pfam" id="PF10955">
    <property type="entry name" value="Fin"/>
    <property type="match status" value="1"/>
</dbReference>
<accession>A0A942TSQ8</accession>
<dbReference type="AlphaFoldDB" id="A0A942TSQ8"/>
<protein>
    <submittedName>
        <fullName evidence="1">Anti-sigma-F factor Fin family protein</fullName>
    </submittedName>
</protein>
<organism evidence="1 2">
    <name type="scientific">Lederbergia citrisecunda</name>
    <dbReference type="NCBI Taxonomy" id="2833583"/>
    <lineage>
        <taxon>Bacteria</taxon>
        <taxon>Bacillati</taxon>
        <taxon>Bacillota</taxon>
        <taxon>Bacilli</taxon>
        <taxon>Bacillales</taxon>
        <taxon>Bacillaceae</taxon>
        <taxon>Lederbergia</taxon>
    </lineage>
</organism>
<reference evidence="1 2" key="1">
    <citation type="submission" date="2021-05" db="EMBL/GenBank/DDBJ databases">
        <title>Novel Bacillus species.</title>
        <authorList>
            <person name="Liu G."/>
        </authorList>
    </citation>
    <scope>NUCLEOTIDE SEQUENCE [LARGE SCALE GENOMIC DNA]</scope>
    <source>
        <strain evidence="1 2">FJAT-49732</strain>
    </source>
</reference>
<dbReference type="EMBL" id="JAGYPJ010000001">
    <property type="protein sequence ID" value="MBS4201487.1"/>
    <property type="molecule type" value="Genomic_DNA"/>
</dbReference>